<accession>A0A317SHZ6</accession>
<keyword evidence="2 4" id="KW-0863">Zinc-finger</keyword>
<evidence type="ECO:0000256" key="2">
    <source>
        <dbReference type="ARBA" id="ARBA00022771"/>
    </source>
</evidence>
<dbReference type="Pfam" id="PF01753">
    <property type="entry name" value="zf-MYND"/>
    <property type="match status" value="1"/>
</dbReference>
<dbReference type="EMBL" id="PYWC01000093">
    <property type="protein sequence ID" value="PWW72861.1"/>
    <property type="molecule type" value="Genomic_DNA"/>
</dbReference>
<protein>
    <recommendedName>
        <fullName evidence="6">MYND-type domain-containing protein</fullName>
    </recommendedName>
</protein>
<feature type="domain" description="MYND-type" evidence="6">
    <location>
        <begin position="217"/>
        <end position="268"/>
    </location>
</feature>
<feature type="region of interest" description="Disordered" evidence="5">
    <location>
        <begin position="1"/>
        <end position="54"/>
    </location>
</feature>
<keyword evidence="8" id="KW-1185">Reference proteome</keyword>
<dbReference type="SUPFAM" id="SSF144232">
    <property type="entry name" value="HIT/MYND zinc finger-like"/>
    <property type="match status" value="1"/>
</dbReference>
<evidence type="ECO:0000256" key="5">
    <source>
        <dbReference type="SAM" id="MobiDB-lite"/>
    </source>
</evidence>
<evidence type="ECO:0000256" key="3">
    <source>
        <dbReference type="ARBA" id="ARBA00022833"/>
    </source>
</evidence>
<keyword evidence="3" id="KW-0862">Zinc</keyword>
<evidence type="ECO:0000259" key="6">
    <source>
        <dbReference type="PROSITE" id="PS50865"/>
    </source>
</evidence>
<evidence type="ECO:0000256" key="4">
    <source>
        <dbReference type="PROSITE-ProRule" id="PRU00134"/>
    </source>
</evidence>
<keyword evidence="1" id="KW-0479">Metal-binding</keyword>
<dbReference type="GO" id="GO:0008270">
    <property type="term" value="F:zinc ion binding"/>
    <property type="evidence" value="ECO:0007669"/>
    <property type="project" value="UniProtKB-KW"/>
</dbReference>
<organism evidence="7 8">
    <name type="scientific">Tuber magnatum</name>
    <name type="common">white Piedmont truffle</name>
    <dbReference type="NCBI Taxonomy" id="42249"/>
    <lineage>
        <taxon>Eukaryota</taxon>
        <taxon>Fungi</taxon>
        <taxon>Dikarya</taxon>
        <taxon>Ascomycota</taxon>
        <taxon>Pezizomycotina</taxon>
        <taxon>Pezizomycetes</taxon>
        <taxon>Pezizales</taxon>
        <taxon>Tuberaceae</taxon>
        <taxon>Tuber</taxon>
    </lineage>
</organism>
<sequence length="291" mass="31755">MNSSAESGKVAEDLSRPLTSSASIPPPTQLACTPHPSHASQLAEPNKSTPISPYAPGAILATQVDFVPDGSNPTPKPLAPLHFFGVEHPMLPPAGTVPSSKHPIVNPVPVTLGLFPDTYCCRQKNPLVLLIHASRNPFLAGQEDVLGVLTADTTQGCPSYSPGVIHFWHKTGVSYHLNLLEQLEAQGILARTGYNLIEPCAKEVRILLPVVACSKVCWGCGRWEQLRSPDVNGVRHYGRLKRCQGCGQSFFCNTECQMKSWYKHSPHCVAMKEHYNWDPDRDRARGAPAIQ</sequence>
<evidence type="ECO:0000256" key="1">
    <source>
        <dbReference type="ARBA" id="ARBA00022723"/>
    </source>
</evidence>
<comment type="caution">
    <text evidence="7">The sequence shown here is derived from an EMBL/GenBank/DDBJ whole genome shotgun (WGS) entry which is preliminary data.</text>
</comment>
<dbReference type="OrthoDB" id="432970at2759"/>
<dbReference type="STRING" id="42249.A0A317SHZ6"/>
<dbReference type="AlphaFoldDB" id="A0A317SHZ6"/>
<dbReference type="InterPro" id="IPR002893">
    <property type="entry name" value="Znf_MYND"/>
</dbReference>
<reference evidence="7 8" key="1">
    <citation type="submission" date="2018-03" db="EMBL/GenBank/DDBJ databases">
        <title>Genomes of Pezizomycetes fungi and the evolution of truffles.</title>
        <authorList>
            <person name="Murat C."/>
            <person name="Payen T."/>
            <person name="Noel B."/>
            <person name="Kuo A."/>
            <person name="Martin F.M."/>
        </authorList>
    </citation>
    <scope>NUCLEOTIDE SEQUENCE [LARGE SCALE GENOMIC DNA]</scope>
    <source>
        <strain evidence="7">091103-1</strain>
    </source>
</reference>
<evidence type="ECO:0000313" key="8">
    <source>
        <dbReference type="Proteomes" id="UP000246991"/>
    </source>
</evidence>
<evidence type="ECO:0000313" key="7">
    <source>
        <dbReference type="EMBL" id="PWW72861.1"/>
    </source>
</evidence>
<dbReference type="Proteomes" id="UP000246991">
    <property type="component" value="Unassembled WGS sequence"/>
</dbReference>
<dbReference type="PROSITE" id="PS50865">
    <property type="entry name" value="ZF_MYND_2"/>
    <property type="match status" value="1"/>
</dbReference>
<dbReference type="Gene3D" id="6.10.140.2220">
    <property type="match status" value="1"/>
</dbReference>
<name>A0A317SHZ6_9PEZI</name>
<proteinExistence type="predicted"/>
<gene>
    <name evidence="7" type="ORF">C7212DRAFT_366273</name>
</gene>